<gene>
    <name evidence="16" type="ORF">OCK74_03910</name>
</gene>
<evidence type="ECO:0000256" key="8">
    <source>
        <dbReference type="ARBA" id="ARBA00023015"/>
    </source>
</evidence>
<dbReference type="InterPro" id="IPR050536">
    <property type="entry name" value="DtxR_MntR_Metal-Reg"/>
</dbReference>
<dbReference type="SMART" id="SM00529">
    <property type="entry name" value="HTH_DTXR"/>
    <property type="match status" value="1"/>
</dbReference>
<evidence type="ECO:0000256" key="13">
    <source>
        <dbReference type="ARBA" id="ARBA00025185"/>
    </source>
</evidence>
<dbReference type="SUPFAM" id="SSF47979">
    <property type="entry name" value="Iron-dependent repressor protein, dimerization domain"/>
    <property type="match status" value="1"/>
</dbReference>
<keyword evidence="6" id="KW-0678">Repressor</keyword>
<keyword evidence="7" id="KW-0408">Iron</keyword>
<dbReference type="Gene3D" id="2.30.30.90">
    <property type="match status" value="1"/>
</dbReference>
<keyword evidence="12" id="KW-0464">Manganese</keyword>
<comment type="similarity">
    <text evidence="2">Belongs to the DtxR/MntR family.</text>
</comment>
<dbReference type="InterPro" id="IPR038157">
    <property type="entry name" value="FeoA_core_dom"/>
</dbReference>
<dbReference type="GO" id="GO:0003677">
    <property type="term" value="F:DNA binding"/>
    <property type="evidence" value="ECO:0007669"/>
    <property type="project" value="UniProtKB-KW"/>
</dbReference>
<feature type="domain" description="HTH dtxR-type" evidence="15">
    <location>
        <begin position="1"/>
        <end position="67"/>
    </location>
</feature>
<dbReference type="PROSITE" id="PS50944">
    <property type="entry name" value="HTH_DTXR"/>
    <property type="match status" value="1"/>
</dbReference>
<dbReference type="Gene3D" id="1.10.10.10">
    <property type="entry name" value="Winged helix-like DNA-binding domain superfamily/Winged helix DNA-binding domain"/>
    <property type="match status" value="1"/>
</dbReference>
<evidence type="ECO:0000256" key="2">
    <source>
        <dbReference type="ARBA" id="ARBA00007871"/>
    </source>
</evidence>
<dbReference type="RefSeq" id="WP_279295686.1">
    <property type="nucleotide sequence ID" value="NZ_JAOTIF010000001.1"/>
</dbReference>
<dbReference type="AlphaFoldDB" id="A0A9X3BGR9"/>
<reference evidence="16" key="2">
    <citation type="submission" date="2023-04" db="EMBL/GenBank/DDBJ databases">
        <title>Paracnuella aquatica gen. nov., sp. nov., a member of the family Chitinophagaceae isolated from a hot spring.</title>
        <authorList>
            <person name="Wang C."/>
        </authorList>
    </citation>
    <scope>NUCLEOTIDE SEQUENCE</scope>
    <source>
        <strain evidence="16">LB-8</strain>
    </source>
</reference>
<dbReference type="InterPro" id="IPR001367">
    <property type="entry name" value="Fe_dep_repressor"/>
</dbReference>
<organism evidence="16 17">
    <name type="scientific">Paraflavisolibacter caeni</name>
    <dbReference type="NCBI Taxonomy" id="2982496"/>
    <lineage>
        <taxon>Bacteria</taxon>
        <taxon>Pseudomonadati</taxon>
        <taxon>Bacteroidota</taxon>
        <taxon>Chitinophagia</taxon>
        <taxon>Chitinophagales</taxon>
        <taxon>Chitinophagaceae</taxon>
        <taxon>Paraflavisolibacter</taxon>
    </lineage>
</organism>
<dbReference type="GO" id="GO:0046983">
    <property type="term" value="F:protein dimerization activity"/>
    <property type="evidence" value="ECO:0007669"/>
    <property type="project" value="InterPro"/>
</dbReference>
<dbReference type="EMBL" id="JAOTIF010000001">
    <property type="protein sequence ID" value="MCU7548242.1"/>
    <property type="molecule type" value="Genomic_DNA"/>
</dbReference>
<dbReference type="InterPro" id="IPR036388">
    <property type="entry name" value="WH-like_DNA-bd_sf"/>
</dbReference>
<keyword evidence="9" id="KW-0238">DNA-binding</keyword>
<keyword evidence="17" id="KW-1185">Reference proteome</keyword>
<dbReference type="InterPro" id="IPR036390">
    <property type="entry name" value="WH_DNA-bd_sf"/>
</dbReference>
<keyword evidence="8" id="KW-0805">Transcription regulation</keyword>
<protein>
    <recommendedName>
        <fullName evidence="4">Transcriptional regulator MntR</fullName>
    </recommendedName>
    <alternativeName>
        <fullName evidence="14">Manganese transport regulator</fullName>
    </alternativeName>
</protein>
<dbReference type="GO" id="GO:0003700">
    <property type="term" value="F:DNA-binding transcription factor activity"/>
    <property type="evidence" value="ECO:0007669"/>
    <property type="project" value="InterPro"/>
</dbReference>
<dbReference type="InterPro" id="IPR007167">
    <property type="entry name" value="Fe-transptr_FeoA-like"/>
</dbReference>
<evidence type="ECO:0000256" key="3">
    <source>
        <dbReference type="ARBA" id="ARBA00011738"/>
    </source>
</evidence>
<dbReference type="PANTHER" id="PTHR33238">
    <property type="entry name" value="IRON (METAL) DEPENDENT REPRESSOR, DTXR FAMILY"/>
    <property type="match status" value="1"/>
</dbReference>
<dbReference type="InterPro" id="IPR008988">
    <property type="entry name" value="Transcriptional_repressor_C"/>
</dbReference>
<dbReference type="InterPro" id="IPR036421">
    <property type="entry name" value="Fe_dep_repressor_sf"/>
</dbReference>
<comment type="caution">
    <text evidence="16">The sequence shown here is derived from an EMBL/GenBank/DDBJ whole genome shotgun (WGS) entry which is preliminary data.</text>
</comment>
<evidence type="ECO:0000256" key="11">
    <source>
        <dbReference type="ARBA" id="ARBA00023163"/>
    </source>
</evidence>
<reference evidence="16" key="1">
    <citation type="submission" date="2022-09" db="EMBL/GenBank/DDBJ databases">
        <authorList>
            <person name="Yuan C."/>
            <person name="Ke Z."/>
        </authorList>
    </citation>
    <scope>NUCLEOTIDE SEQUENCE</scope>
    <source>
        <strain evidence="16">LB-8</strain>
    </source>
</reference>
<dbReference type="GO" id="GO:0005737">
    <property type="term" value="C:cytoplasm"/>
    <property type="evidence" value="ECO:0007669"/>
    <property type="project" value="UniProtKB-SubCell"/>
</dbReference>
<keyword evidence="5" id="KW-0963">Cytoplasm</keyword>
<evidence type="ECO:0000256" key="10">
    <source>
        <dbReference type="ARBA" id="ARBA00023159"/>
    </source>
</evidence>
<dbReference type="GO" id="GO:0046914">
    <property type="term" value="F:transition metal ion binding"/>
    <property type="evidence" value="ECO:0007669"/>
    <property type="project" value="InterPro"/>
</dbReference>
<dbReference type="InterPro" id="IPR022687">
    <property type="entry name" value="HTH_DTXR"/>
</dbReference>
<dbReference type="Gene3D" id="1.10.60.10">
    <property type="entry name" value="Iron dependent repressor, metal binding and dimerisation domain"/>
    <property type="match status" value="1"/>
</dbReference>
<dbReference type="InterPro" id="IPR022689">
    <property type="entry name" value="Iron_dep_repressor"/>
</dbReference>
<evidence type="ECO:0000256" key="1">
    <source>
        <dbReference type="ARBA" id="ARBA00004496"/>
    </source>
</evidence>
<keyword evidence="10" id="KW-0010">Activator</keyword>
<dbReference type="PANTHER" id="PTHR33238:SF11">
    <property type="entry name" value="TRANSCRIPTIONAL REGULATOR MNTR"/>
    <property type="match status" value="1"/>
</dbReference>
<evidence type="ECO:0000256" key="9">
    <source>
        <dbReference type="ARBA" id="ARBA00023125"/>
    </source>
</evidence>
<dbReference type="SUPFAM" id="SSF50037">
    <property type="entry name" value="C-terminal domain of transcriptional repressors"/>
    <property type="match status" value="1"/>
</dbReference>
<comment type="function">
    <text evidence="13">In the presence of manganese, represses expression of mntH and mntS. Up-regulates expression of mntP.</text>
</comment>
<proteinExistence type="inferred from homology"/>
<evidence type="ECO:0000256" key="6">
    <source>
        <dbReference type="ARBA" id="ARBA00022491"/>
    </source>
</evidence>
<evidence type="ECO:0000256" key="7">
    <source>
        <dbReference type="ARBA" id="ARBA00023004"/>
    </source>
</evidence>
<evidence type="ECO:0000256" key="12">
    <source>
        <dbReference type="ARBA" id="ARBA00023211"/>
    </source>
</evidence>
<evidence type="ECO:0000259" key="15">
    <source>
        <dbReference type="PROSITE" id="PS50944"/>
    </source>
</evidence>
<dbReference type="Pfam" id="PF02742">
    <property type="entry name" value="Fe_dep_repr_C"/>
    <property type="match status" value="1"/>
</dbReference>
<accession>A0A9X3BGR9</accession>
<dbReference type="SUPFAM" id="SSF46785">
    <property type="entry name" value="Winged helix' DNA-binding domain"/>
    <property type="match status" value="1"/>
</dbReference>
<evidence type="ECO:0000313" key="17">
    <source>
        <dbReference type="Proteomes" id="UP001155483"/>
    </source>
</evidence>
<evidence type="ECO:0000256" key="4">
    <source>
        <dbReference type="ARBA" id="ARBA00022386"/>
    </source>
</evidence>
<evidence type="ECO:0000256" key="14">
    <source>
        <dbReference type="ARBA" id="ARBA00032593"/>
    </source>
</evidence>
<dbReference type="Pfam" id="PF04023">
    <property type="entry name" value="FeoA"/>
    <property type="match status" value="1"/>
</dbReference>
<name>A0A9X3BGR9_9BACT</name>
<keyword evidence="11" id="KW-0804">Transcription</keyword>
<sequence length="220" mass="25355">MSHFAHLSEENYLKALFKLSSKQVKKVNNIALAKELDLNPATVLEMVRKLSDRKMVQLMPDKTIHLTEKGRKKALLTIRKHRLWEVFLVDKLNYQWSEVHELAEQLEHIESEDLVNRLDAFLGFPASDPHGDPIPDKNGKLTQVQLIPLKEVELGKTYIVQSFAETADSFLDYLSKVDIRPAIKIKILDRNEYDQSLIVVINKKQLHLSEKVAKNILVKP</sequence>
<dbReference type="Proteomes" id="UP001155483">
    <property type="component" value="Unassembled WGS sequence"/>
</dbReference>
<evidence type="ECO:0000256" key="5">
    <source>
        <dbReference type="ARBA" id="ARBA00022490"/>
    </source>
</evidence>
<dbReference type="SMART" id="SM00899">
    <property type="entry name" value="FeoA"/>
    <property type="match status" value="1"/>
</dbReference>
<dbReference type="Pfam" id="PF01325">
    <property type="entry name" value="Fe_dep_repress"/>
    <property type="match status" value="1"/>
</dbReference>
<evidence type="ECO:0000313" key="16">
    <source>
        <dbReference type="EMBL" id="MCU7548242.1"/>
    </source>
</evidence>
<comment type="subcellular location">
    <subcellularLocation>
        <location evidence="1">Cytoplasm</location>
    </subcellularLocation>
</comment>
<comment type="subunit">
    <text evidence="3">Homodimer.</text>
</comment>